<name>A0ABP1E1M3_9APHY</name>
<accession>A0ABP1E1M3</accession>
<proteinExistence type="predicted"/>
<keyword evidence="2" id="KW-1185">Reference proteome</keyword>
<reference evidence="2" key="1">
    <citation type="submission" date="2024-04" db="EMBL/GenBank/DDBJ databases">
        <authorList>
            <person name="Shaw F."/>
            <person name="Minotto A."/>
        </authorList>
    </citation>
    <scope>NUCLEOTIDE SEQUENCE [LARGE SCALE GENOMIC DNA]</scope>
</reference>
<dbReference type="EMBL" id="OZ037951">
    <property type="protein sequence ID" value="CAL1713941.1"/>
    <property type="molecule type" value="Genomic_DNA"/>
</dbReference>
<organism evidence="1 2">
    <name type="scientific">Somion occarium</name>
    <dbReference type="NCBI Taxonomy" id="3059160"/>
    <lineage>
        <taxon>Eukaryota</taxon>
        <taxon>Fungi</taxon>
        <taxon>Dikarya</taxon>
        <taxon>Basidiomycota</taxon>
        <taxon>Agaricomycotina</taxon>
        <taxon>Agaricomycetes</taxon>
        <taxon>Polyporales</taxon>
        <taxon>Cerrenaceae</taxon>
        <taxon>Somion</taxon>
    </lineage>
</organism>
<gene>
    <name evidence="1" type="ORF">GFSPODELE1_LOCUS9560</name>
</gene>
<dbReference type="Proteomes" id="UP001497453">
    <property type="component" value="Chromosome 8"/>
</dbReference>
<evidence type="ECO:0000313" key="1">
    <source>
        <dbReference type="EMBL" id="CAL1713941.1"/>
    </source>
</evidence>
<evidence type="ECO:0008006" key="3">
    <source>
        <dbReference type="Google" id="ProtNLM"/>
    </source>
</evidence>
<protein>
    <recommendedName>
        <fullName evidence="3">F-box domain-containing protein</fullName>
    </recommendedName>
</protein>
<sequence>MMGHIIFDHFGRRLQELCASHCISRWHLIALCAFVGNEPLRLPDSHLLELLILSSISSIEDNMKPDVMNEAELLMEPSAVPLEDMIEEQLKAIYQHHRILSQHHLILSQLRIRLNSRAPINARLPTELLIQIFKAYEEMCRPKHNLSRMEKRWARPYGWSVVSLICHYWRDIALATPSLWTFIQAGAPLEQIETWLSRSKSLPLQAVVHTINLEHDGVAEGTTLLFQHFARMKILDVALDDIDYVKTTFPPSTIPATALRYVRIHNLATRIEKDEVIQCILGRQLPCLTAVELLGSPWKWVTLELPQTLTSLVIGFTVTSQHCSPAEVLEVLRRLPLLVTLELEGKYIGNARDDQPFIHGLKPDVELFNLQTLFITGPISRCLAYLQHIRFPVQTRIHLETSIIQERHSLHLPLLDVLASKLSHGQPLLELSLSLTAPQLHWGVYDFTLELSGWPSIHPPSELFNNETPRVLVIFKSTNESELVTETLEGLGRSISAVETLRITEAGAYPLDLMKLGSMPNVRYLSLFGHDGLAQLPDLLITTSPDGRNPIFSNLRELEVYLQCTRCSSPPSYDYWAKLVHGLKLRRDWGLGLERLIIGKDAGVCKHEVDDAASFIDEVVQLS</sequence>
<evidence type="ECO:0000313" key="2">
    <source>
        <dbReference type="Proteomes" id="UP001497453"/>
    </source>
</evidence>